<evidence type="ECO:0000259" key="8">
    <source>
        <dbReference type="Pfam" id="PF00520"/>
    </source>
</evidence>
<evidence type="ECO:0000256" key="1">
    <source>
        <dbReference type="ARBA" id="ARBA00004141"/>
    </source>
</evidence>
<dbReference type="AlphaFoldDB" id="A0A4Z2CGB4"/>
<evidence type="ECO:0000256" key="3">
    <source>
        <dbReference type="ARBA" id="ARBA00022989"/>
    </source>
</evidence>
<dbReference type="EMBL" id="SWLE01000001">
    <property type="protein sequence ID" value="TNN03277.1"/>
    <property type="molecule type" value="Genomic_DNA"/>
</dbReference>
<reference evidence="9 10" key="1">
    <citation type="submission" date="2019-04" db="EMBL/GenBank/DDBJ databases">
        <title>The sequence and de novo assembly of Takifugu bimaculatus genome using PacBio and Hi-C technologies.</title>
        <authorList>
            <person name="Xu P."/>
            <person name="Liu B."/>
            <person name="Zhou Z."/>
        </authorList>
    </citation>
    <scope>NUCLEOTIDE SEQUENCE [LARGE SCALE GENOMIC DNA]</scope>
    <source>
        <strain evidence="9">TB-2018</strain>
        <tissue evidence="9">Muscle</tissue>
    </source>
</reference>
<feature type="transmembrane region" description="Helical" evidence="7">
    <location>
        <begin position="128"/>
        <end position="149"/>
    </location>
</feature>
<dbReference type="InterPro" id="IPR005821">
    <property type="entry name" value="Ion_trans_dom"/>
</dbReference>
<dbReference type="Gene3D" id="1.20.120.350">
    <property type="entry name" value="Voltage-gated potassium channels. Chain C"/>
    <property type="match status" value="1"/>
</dbReference>
<dbReference type="InterPro" id="IPR027359">
    <property type="entry name" value="Volt_channel_dom_sf"/>
</dbReference>
<dbReference type="FunFam" id="1.20.120.350:FF:000005">
    <property type="entry name" value="Sodium channel protein"/>
    <property type="match status" value="1"/>
</dbReference>
<dbReference type="Pfam" id="PF00520">
    <property type="entry name" value="Ion_trans"/>
    <property type="match status" value="1"/>
</dbReference>
<keyword evidence="3 7" id="KW-1133">Transmembrane helix</keyword>
<accession>A0A4Z2CGB4</accession>
<keyword evidence="2 7" id="KW-0812">Transmembrane</keyword>
<evidence type="ECO:0000313" key="10">
    <source>
        <dbReference type="Proteomes" id="UP000516260"/>
    </source>
</evidence>
<keyword evidence="5" id="KW-0175">Coiled coil</keyword>
<dbReference type="PANTHER" id="PTHR10037:SF223">
    <property type="entry name" value="SODIUM CHANNEL PROTEIN TYPE 4 SUBUNIT ALPHA"/>
    <property type="match status" value="1"/>
</dbReference>
<dbReference type="PANTHER" id="PTHR10037">
    <property type="entry name" value="VOLTAGE-GATED CATION CHANNEL CALCIUM AND SODIUM"/>
    <property type="match status" value="1"/>
</dbReference>
<keyword evidence="10" id="KW-1185">Reference proteome</keyword>
<feature type="transmembrane region" description="Helical" evidence="7">
    <location>
        <begin position="386"/>
        <end position="413"/>
    </location>
</feature>
<dbReference type="GO" id="GO:0019228">
    <property type="term" value="P:neuronal action potential"/>
    <property type="evidence" value="ECO:0007669"/>
    <property type="project" value="TreeGrafter"/>
</dbReference>
<name>A0A4Z2CGB4_9TELE</name>
<dbReference type="SUPFAM" id="SSF81324">
    <property type="entry name" value="Voltage-gated potassium channels"/>
    <property type="match status" value="1"/>
</dbReference>
<evidence type="ECO:0000313" key="9">
    <source>
        <dbReference type="EMBL" id="TNN03277.1"/>
    </source>
</evidence>
<comment type="subcellular location">
    <subcellularLocation>
        <location evidence="1">Membrane</location>
        <topology evidence="1">Multi-pass membrane protein</topology>
    </subcellularLocation>
</comment>
<feature type="transmembrane region" description="Helical" evidence="7">
    <location>
        <begin position="347"/>
        <end position="366"/>
    </location>
</feature>
<evidence type="ECO:0000256" key="5">
    <source>
        <dbReference type="SAM" id="Coils"/>
    </source>
</evidence>
<dbReference type="GO" id="GO:0001518">
    <property type="term" value="C:voltage-gated sodium channel complex"/>
    <property type="evidence" value="ECO:0007669"/>
    <property type="project" value="TreeGrafter"/>
</dbReference>
<sequence length="464" mass="52109">MATILPPPGTALFRHFTRQSLATIERLKEETLIAPKAGAHEEEEPPTPNPDLEAGKSLPMIFGDPPSELLGTPLEDIDPFYKAQKTFVVVTKGNTIYRFNAEPACYILSPFSLVRRGAIKILIHSYPFAQLFGTLIMITILSNCVFMTMSNPPAWSKTVEYVFTGIYTFEATVKVLSRGFCVGPFTFLRDPWNWLDFMVISMAYITEFVDLGNVSALRTFRVLRALKTITVIPGLKTIVAALIQSVKKMVDVMILTVFALAVFALVGLQLFMGNLRHKCIRWPIANETASELFNSTVEIIYIFFHLVTENQYFLEGSKDALLCGNSTDAGKCPEGYLCMKAGRNPNYGYTSFDSFGWAFLALFRLMTQDNWESLFQLTLRAAGQTYMLFFVVVIFLGSFYLINLILAVVAMAYDEQNQASQQEAKEKEEEFQRLLEQLKNQEQAQVLGSRASLTSKKSVSLTSV</sequence>
<dbReference type="Proteomes" id="UP000516260">
    <property type="component" value="Chromosome 1"/>
</dbReference>
<feature type="transmembrane region" description="Helical" evidence="7">
    <location>
        <begin position="252"/>
        <end position="272"/>
    </location>
</feature>
<evidence type="ECO:0000256" key="2">
    <source>
        <dbReference type="ARBA" id="ARBA00022692"/>
    </source>
</evidence>
<feature type="coiled-coil region" evidence="5">
    <location>
        <begin position="410"/>
        <end position="444"/>
    </location>
</feature>
<feature type="region of interest" description="Disordered" evidence="6">
    <location>
        <begin position="34"/>
        <end position="54"/>
    </location>
</feature>
<evidence type="ECO:0000256" key="4">
    <source>
        <dbReference type="ARBA" id="ARBA00023136"/>
    </source>
</evidence>
<evidence type="ECO:0000256" key="7">
    <source>
        <dbReference type="SAM" id="Phobius"/>
    </source>
</evidence>
<dbReference type="Gene3D" id="1.10.287.70">
    <property type="match status" value="1"/>
</dbReference>
<organism evidence="9 10">
    <name type="scientific">Takifugu bimaculatus</name>
    <dbReference type="NCBI Taxonomy" id="433685"/>
    <lineage>
        <taxon>Eukaryota</taxon>
        <taxon>Metazoa</taxon>
        <taxon>Chordata</taxon>
        <taxon>Craniata</taxon>
        <taxon>Vertebrata</taxon>
        <taxon>Euteleostomi</taxon>
        <taxon>Actinopterygii</taxon>
        <taxon>Neopterygii</taxon>
        <taxon>Teleostei</taxon>
        <taxon>Neoteleostei</taxon>
        <taxon>Acanthomorphata</taxon>
        <taxon>Eupercaria</taxon>
        <taxon>Tetraodontiformes</taxon>
        <taxon>Tetradontoidea</taxon>
        <taxon>Tetraodontidae</taxon>
        <taxon>Takifugu</taxon>
    </lineage>
</organism>
<dbReference type="InterPro" id="IPR043203">
    <property type="entry name" value="VGCC_Ca_Na"/>
</dbReference>
<dbReference type="GO" id="GO:0005248">
    <property type="term" value="F:voltage-gated sodium channel activity"/>
    <property type="evidence" value="ECO:0007669"/>
    <property type="project" value="TreeGrafter"/>
</dbReference>
<feature type="transmembrane region" description="Helical" evidence="7">
    <location>
        <begin position="225"/>
        <end position="246"/>
    </location>
</feature>
<dbReference type="GO" id="GO:0086010">
    <property type="term" value="P:membrane depolarization during action potential"/>
    <property type="evidence" value="ECO:0007669"/>
    <property type="project" value="TreeGrafter"/>
</dbReference>
<keyword evidence="4 7" id="KW-0472">Membrane</keyword>
<feature type="domain" description="Ion transport" evidence="8">
    <location>
        <begin position="130"/>
        <end position="420"/>
    </location>
</feature>
<evidence type="ECO:0000256" key="6">
    <source>
        <dbReference type="SAM" id="MobiDB-lite"/>
    </source>
</evidence>
<gene>
    <name evidence="9" type="ORF">fugu_000306</name>
</gene>
<protein>
    <recommendedName>
        <fullName evidence="8">Ion transport domain-containing protein</fullName>
    </recommendedName>
</protein>
<proteinExistence type="predicted"/>
<comment type="caution">
    <text evidence="9">The sequence shown here is derived from an EMBL/GenBank/DDBJ whole genome shotgun (WGS) entry which is preliminary data.</text>
</comment>